<dbReference type="PaxDb" id="4097-A0A1S3YRW7"/>
<dbReference type="STRING" id="4097.A0A1S3YRW7"/>
<dbReference type="PANTHER" id="PTHR46238">
    <property type="entry name" value="REVERSE TRANSCRIPTASE DOMAIN-CONTAINING PROTEIN"/>
    <property type="match status" value="1"/>
</dbReference>
<evidence type="ECO:0000313" key="2">
    <source>
        <dbReference type="RefSeq" id="XP_016454941.1"/>
    </source>
</evidence>
<organism evidence="2">
    <name type="scientific">Nicotiana tabacum</name>
    <name type="common">Common tobacco</name>
    <dbReference type="NCBI Taxonomy" id="4097"/>
    <lineage>
        <taxon>Eukaryota</taxon>
        <taxon>Viridiplantae</taxon>
        <taxon>Streptophyta</taxon>
        <taxon>Embryophyta</taxon>
        <taxon>Tracheophyta</taxon>
        <taxon>Spermatophyta</taxon>
        <taxon>Magnoliopsida</taxon>
        <taxon>eudicotyledons</taxon>
        <taxon>Gunneridae</taxon>
        <taxon>Pentapetalae</taxon>
        <taxon>asterids</taxon>
        <taxon>lamiids</taxon>
        <taxon>Solanales</taxon>
        <taxon>Solanaceae</taxon>
        <taxon>Nicotianoideae</taxon>
        <taxon>Nicotianeae</taxon>
        <taxon>Nicotiana</taxon>
    </lineage>
</organism>
<name>A0A1S3YRW7_TOBAC</name>
<evidence type="ECO:0000259" key="1">
    <source>
        <dbReference type="PROSITE" id="PS50878"/>
    </source>
</evidence>
<dbReference type="Pfam" id="PF00078">
    <property type="entry name" value="RVT_1"/>
    <property type="match status" value="1"/>
</dbReference>
<feature type="domain" description="Reverse transcriptase" evidence="1">
    <location>
        <begin position="1"/>
        <end position="172"/>
    </location>
</feature>
<proteinExistence type="predicted"/>
<dbReference type="PROSITE" id="PS50878">
    <property type="entry name" value="RT_POL"/>
    <property type="match status" value="1"/>
</dbReference>
<protein>
    <recommendedName>
        <fullName evidence="1">Reverse transcriptase domain-containing protein</fullName>
    </recommendedName>
</protein>
<gene>
    <name evidence="2" type="primary">LOC107779112</name>
</gene>
<feature type="non-terminal residue" evidence="2">
    <location>
        <position position="275"/>
    </location>
</feature>
<sequence>MESIHIVRRLVEQYREMNKDLHMVFIDLEKAYDKVPREVLWRCLKAKGVSVAYIKVIEDMYDEAKTRVREAGGDSKHFPIRMGLHQGSALSPYLFSLAIYALTRNIQGEVSWCMLFVDIVVLIDKMRGGVNERLEAYRLDKIRNEVIGVKVGVAPVEDKMREARLRWFGHIKRRSIEAPVSRYERLVSVGSKRGRDRPKKSWGDVIRRDMVRLELIEDMALDKRLFSSRGSYRKQPLCPSRSRDKISDCVWFCLLIGEDEEGVQRGTAVARELGR</sequence>
<dbReference type="RefSeq" id="XP_016454941.1">
    <property type="nucleotide sequence ID" value="XM_016599455.1"/>
</dbReference>
<reference evidence="2" key="1">
    <citation type="submission" date="2025-08" db="UniProtKB">
        <authorList>
            <consortium name="RefSeq"/>
        </authorList>
    </citation>
    <scope>IDENTIFICATION</scope>
</reference>
<dbReference type="KEGG" id="nta:107779112"/>
<dbReference type="AlphaFoldDB" id="A0A1S3YRW7"/>
<dbReference type="PANTHER" id="PTHR46238:SF8">
    <property type="entry name" value="ENDONUCLEASE_EXONUCLEASE_PHOSPHATASE DOMAIN-CONTAINING PROTEIN"/>
    <property type="match status" value="1"/>
</dbReference>
<dbReference type="InterPro" id="IPR000477">
    <property type="entry name" value="RT_dom"/>
</dbReference>
<accession>A0A1S3YRW7</accession>
<dbReference type="OrthoDB" id="1306011at2759"/>